<dbReference type="EMBL" id="KZ345487">
    <property type="protein sequence ID" value="PIO73272.1"/>
    <property type="molecule type" value="Genomic_DNA"/>
</dbReference>
<evidence type="ECO:0000259" key="5">
    <source>
        <dbReference type="PROSITE" id="PS51843"/>
    </source>
</evidence>
<dbReference type="PANTHER" id="PTHR46397:SF5">
    <property type="entry name" value="NUCLEAR HORMONE RECEPTOR FAMILY MEMBER NHR-20"/>
    <property type="match status" value="1"/>
</dbReference>
<keyword evidence="7" id="KW-1185">Reference proteome</keyword>
<name>A0A2G9UU52_TELCI</name>
<reference evidence="6 7" key="1">
    <citation type="submission" date="2015-09" db="EMBL/GenBank/DDBJ databases">
        <title>Draft genome of the parasitic nematode Teladorsagia circumcincta isolate WARC Sus (inbred).</title>
        <authorList>
            <person name="Mitreva M."/>
        </authorList>
    </citation>
    <scope>NUCLEOTIDE SEQUENCE [LARGE SCALE GENOMIC DNA]</scope>
    <source>
        <strain evidence="6 7">S</strain>
    </source>
</reference>
<feature type="domain" description="NR LBD" evidence="5">
    <location>
        <begin position="1"/>
        <end position="100"/>
    </location>
</feature>
<dbReference type="InterPro" id="IPR000536">
    <property type="entry name" value="Nucl_hrmn_rcpt_lig-bd"/>
</dbReference>
<protein>
    <recommendedName>
        <fullName evidence="5">NR LBD domain-containing protein</fullName>
    </recommendedName>
</protein>
<dbReference type="Pfam" id="PF00104">
    <property type="entry name" value="Hormone_recep"/>
    <property type="match status" value="1"/>
</dbReference>
<gene>
    <name evidence="6" type="ORF">TELCIR_04755</name>
</gene>
<organism evidence="6 7">
    <name type="scientific">Teladorsagia circumcincta</name>
    <name type="common">Brown stomach worm</name>
    <name type="synonym">Ostertagia circumcincta</name>
    <dbReference type="NCBI Taxonomy" id="45464"/>
    <lineage>
        <taxon>Eukaryota</taxon>
        <taxon>Metazoa</taxon>
        <taxon>Ecdysozoa</taxon>
        <taxon>Nematoda</taxon>
        <taxon>Chromadorea</taxon>
        <taxon>Rhabditida</taxon>
        <taxon>Rhabditina</taxon>
        <taxon>Rhabditomorpha</taxon>
        <taxon>Strongyloidea</taxon>
        <taxon>Trichostrongylidae</taxon>
        <taxon>Teladorsagia</taxon>
    </lineage>
</organism>
<dbReference type="PROSITE" id="PS51843">
    <property type="entry name" value="NR_LBD"/>
    <property type="match status" value="1"/>
</dbReference>
<dbReference type="OrthoDB" id="5799427at2759"/>
<accession>A0A2G9UU52</accession>
<evidence type="ECO:0000256" key="3">
    <source>
        <dbReference type="ARBA" id="ARBA00023163"/>
    </source>
</evidence>
<dbReference type="AlphaFoldDB" id="A0A2G9UU52"/>
<dbReference type="Gene3D" id="1.10.565.10">
    <property type="entry name" value="Retinoid X Receptor"/>
    <property type="match status" value="1"/>
</dbReference>
<proteinExistence type="inferred from homology"/>
<comment type="similarity">
    <text evidence="1">Belongs to the nuclear hormone receptor family.</text>
</comment>
<keyword evidence="4" id="KW-0675">Receptor</keyword>
<dbReference type="SUPFAM" id="SSF48508">
    <property type="entry name" value="Nuclear receptor ligand-binding domain"/>
    <property type="match status" value="1"/>
</dbReference>
<evidence type="ECO:0000256" key="1">
    <source>
        <dbReference type="ARBA" id="ARBA00005993"/>
    </source>
</evidence>
<evidence type="ECO:0000256" key="4">
    <source>
        <dbReference type="ARBA" id="ARBA00023170"/>
    </source>
</evidence>
<dbReference type="PANTHER" id="PTHR46397">
    <property type="entry name" value="NUCLEAR HORMONE RECEPTOR FAMILY-RELATED"/>
    <property type="match status" value="1"/>
</dbReference>
<dbReference type="Proteomes" id="UP000230423">
    <property type="component" value="Unassembled WGS sequence"/>
</dbReference>
<keyword evidence="2" id="KW-0805">Transcription regulation</keyword>
<sequence length="100" mass="11301">MQNGGYVSCVEGCEDGWQGEKEISTDVKKSIYLPLLKKIMSEIIPPMLSLELSFEEFVALKAFVSWQGAISNISIHGREAMRRQIDAISNSLHLHYQRVC</sequence>
<keyword evidence="3" id="KW-0804">Transcription</keyword>
<evidence type="ECO:0000313" key="6">
    <source>
        <dbReference type="EMBL" id="PIO73272.1"/>
    </source>
</evidence>
<dbReference type="InterPro" id="IPR035500">
    <property type="entry name" value="NHR-like_dom_sf"/>
</dbReference>
<evidence type="ECO:0000256" key="2">
    <source>
        <dbReference type="ARBA" id="ARBA00023015"/>
    </source>
</evidence>
<evidence type="ECO:0000313" key="7">
    <source>
        <dbReference type="Proteomes" id="UP000230423"/>
    </source>
</evidence>